<organism evidence="8 9">
    <name type="scientific">Candidatus Giovannonibacteria bacterium RIFCSPLOWO2_01_FULL_46_13</name>
    <dbReference type="NCBI Taxonomy" id="1798352"/>
    <lineage>
        <taxon>Bacteria</taxon>
        <taxon>Candidatus Giovannoniibacteriota</taxon>
    </lineage>
</organism>
<dbReference type="GO" id="GO:0003729">
    <property type="term" value="F:mRNA binding"/>
    <property type="evidence" value="ECO:0007669"/>
    <property type="project" value="InterPro"/>
</dbReference>
<proteinExistence type="inferred from homology"/>
<evidence type="ECO:0000256" key="4">
    <source>
        <dbReference type="ARBA" id="ARBA00022759"/>
    </source>
</evidence>
<comment type="caution">
    <text evidence="8">The sequence shown here is derived from an EMBL/GenBank/DDBJ whole genome shotgun (WGS) entry which is preliminary data.</text>
</comment>
<comment type="similarity">
    <text evidence="1">Belongs to the HicA mRNA interferase family.</text>
</comment>
<evidence type="ECO:0000256" key="7">
    <source>
        <dbReference type="ARBA" id="ARBA00023016"/>
    </source>
</evidence>
<dbReference type="AlphaFoldDB" id="A0A1F5X3S5"/>
<dbReference type="Gene3D" id="3.30.920.30">
    <property type="entry name" value="Hypothetical protein"/>
    <property type="match status" value="1"/>
</dbReference>
<gene>
    <name evidence="8" type="ORF">A3B18_01125</name>
</gene>
<name>A0A1F5X3S5_9BACT</name>
<keyword evidence="6" id="KW-0694">RNA-binding</keyword>
<evidence type="ECO:0000256" key="5">
    <source>
        <dbReference type="ARBA" id="ARBA00022801"/>
    </source>
</evidence>
<accession>A0A1F5X3S5</accession>
<evidence type="ECO:0008006" key="10">
    <source>
        <dbReference type="Google" id="ProtNLM"/>
    </source>
</evidence>
<sequence>MIKLPQISGKEMGRALERLDFTLKSRKGSHMKYVNNGKIIIVPDHKILKKGTLHSILRQLNLNIDRFRDLL</sequence>
<dbReference type="GO" id="GO:0004519">
    <property type="term" value="F:endonuclease activity"/>
    <property type="evidence" value="ECO:0007669"/>
    <property type="project" value="UniProtKB-KW"/>
</dbReference>
<evidence type="ECO:0000256" key="1">
    <source>
        <dbReference type="ARBA" id="ARBA00006620"/>
    </source>
</evidence>
<reference evidence="8 9" key="1">
    <citation type="journal article" date="2016" name="Nat. Commun.">
        <title>Thousands of microbial genomes shed light on interconnected biogeochemical processes in an aquifer system.</title>
        <authorList>
            <person name="Anantharaman K."/>
            <person name="Brown C.T."/>
            <person name="Hug L.A."/>
            <person name="Sharon I."/>
            <person name="Castelle C.J."/>
            <person name="Probst A.J."/>
            <person name="Thomas B.C."/>
            <person name="Singh A."/>
            <person name="Wilkins M.J."/>
            <person name="Karaoz U."/>
            <person name="Brodie E.L."/>
            <person name="Williams K.H."/>
            <person name="Hubbard S.S."/>
            <person name="Banfield J.F."/>
        </authorList>
    </citation>
    <scope>NUCLEOTIDE SEQUENCE [LARGE SCALE GENOMIC DNA]</scope>
</reference>
<evidence type="ECO:0000313" key="9">
    <source>
        <dbReference type="Proteomes" id="UP000178684"/>
    </source>
</evidence>
<evidence type="ECO:0000256" key="6">
    <source>
        <dbReference type="ARBA" id="ARBA00022884"/>
    </source>
</evidence>
<dbReference type="GO" id="GO:0016787">
    <property type="term" value="F:hydrolase activity"/>
    <property type="evidence" value="ECO:0007669"/>
    <property type="project" value="UniProtKB-KW"/>
</dbReference>
<evidence type="ECO:0000256" key="2">
    <source>
        <dbReference type="ARBA" id="ARBA00022649"/>
    </source>
</evidence>
<dbReference type="Pfam" id="PF07927">
    <property type="entry name" value="HicA_toxin"/>
    <property type="match status" value="1"/>
</dbReference>
<keyword evidence="4" id="KW-0255">Endonuclease</keyword>
<dbReference type="Proteomes" id="UP000178684">
    <property type="component" value="Unassembled WGS sequence"/>
</dbReference>
<dbReference type="SUPFAM" id="SSF54786">
    <property type="entry name" value="YcfA/nrd intein domain"/>
    <property type="match status" value="1"/>
</dbReference>
<evidence type="ECO:0000256" key="3">
    <source>
        <dbReference type="ARBA" id="ARBA00022722"/>
    </source>
</evidence>
<dbReference type="InterPro" id="IPR012933">
    <property type="entry name" value="HicA_mRNA_interferase"/>
</dbReference>
<evidence type="ECO:0000313" key="8">
    <source>
        <dbReference type="EMBL" id="OGF82595.1"/>
    </source>
</evidence>
<keyword evidence="3" id="KW-0540">Nuclease</keyword>
<dbReference type="InterPro" id="IPR038570">
    <property type="entry name" value="HicA_sf"/>
</dbReference>
<dbReference type="EMBL" id="MFIE01000017">
    <property type="protein sequence ID" value="OGF82595.1"/>
    <property type="molecule type" value="Genomic_DNA"/>
</dbReference>
<keyword evidence="2" id="KW-1277">Toxin-antitoxin system</keyword>
<keyword evidence="5" id="KW-0378">Hydrolase</keyword>
<protein>
    <recommendedName>
        <fullName evidence="10">Addiction module toxin, HicA family</fullName>
    </recommendedName>
</protein>
<keyword evidence="7" id="KW-0346">Stress response</keyword>